<proteinExistence type="predicted"/>
<keyword evidence="1" id="KW-0472">Membrane</keyword>
<keyword evidence="3" id="KW-1185">Reference proteome</keyword>
<evidence type="ECO:0000256" key="1">
    <source>
        <dbReference type="SAM" id="Phobius"/>
    </source>
</evidence>
<feature type="transmembrane region" description="Helical" evidence="1">
    <location>
        <begin position="273"/>
        <end position="290"/>
    </location>
</feature>
<feature type="transmembrane region" description="Helical" evidence="1">
    <location>
        <begin position="54"/>
        <end position="76"/>
    </location>
</feature>
<name>A0A840B2H5_9SPHN</name>
<dbReference type="Proteomes" id="UP000581447">
    <property type="component" value="Unassembled WGS sequence"/>
</dbReference>
<dbReference type="EMBL" id="JACIEA010000002">
    <property type="protein sequence ID" value="MBB3943387.1"/>
    <property type="molecule type" value="Genomic_DNA"/>
</dbReference>
<keyword evidence="1" id="KW-1133">Transmembrane helix</keyword>
<dbReference type="AlphaFoldDB" id="A0A840B2H5"/>
<dbReference type="RefSeq" id="WP_183941709.1">
    <property type="nucleotide sequence ID" value="NZ_BAABBG010000005.1"/>
</dbReference>
<accession>A0A840B2H5</accession>
<gene>
    <name evidence="2" type="ORF">GGR91_001645</name>
</gene>
<feature type="transmembrane region" description="Helical" evidence="1">
    <location>
        <begin position="132"/>
        <end position="162"/>
    </location>
</feature>
<feature type="transmembrane region" description="Helical" evidence="1">
    <location>
        <begin position="109"/>
        <end position="126"/>
    </location>
</feature>
<comment type="caution">
    <text evidence="2">The sequence shown here is derived from an EMBL/GenBank/DDBJ whole genome shotgun (WGS) entry which is preliminary data.</text>
</comment>
<feature type="transmembrane region" description="Helical" evidence="1">
    <location>
        <begin position="226"/>
        <end position="243"/>
    </location>
</feature>
<organism evidence="2 3">
    <name type="scientific">Sphingorhabdus rigui</name>
    <dbReference type="NCBI Taxonomy" id="1282858"/>
    <lineage>
        <taxon>Bacteria</taxon>
        <taxon>Pseudomonadati</taxon>
        <taxon>Pseudomonadota</taxon>
        <taxon>Alphaproteobacteria</taxon>
        <taxon>Sphingomonadales</taxon>
        <taxon>Sphingomonadaceae</taxon>
        <taxon>Sphingorhabdus</taxon>
    </lineage>
</organism>
<evidence type="ECO:0000313" key="3">
    <source>
        <dbReference type="Proteomes" id="UP000581447"/>
    </source>
</evidence>
<protein>
    <recommendedName>
        <fullName evidence="4">DUF2029 domain-containing protein</fullName>
    </recommendedName>
</protein>
<feature type="transmembrane region" description="Helical" evidence="1">
    <location>
        <begin position="88"/>
        <end position="104"/>
    </location>
</feature>
<sequence>MTDEDLVLYGSIAARVATGESYYDAAAKELRAGVYPLKPFVTFRLPTLAYVNAYLGKTASFGLLSLILSAALWAFWKRLDGAFLNPHRRVSAILLIISGALIVFEPKYAALHELWAGLLIALAVALRGSSRWYLTIITSCAALMIRELALPFIMLMAAFSLFERQWRDLTAWVIVLILFAIVMLAHAHNVAVVVKPDDLSSPGWVEVGGWHRFLAAMRLTSALRVFPEWLGNAGVILAFFGWMSWRSVTGLLGTLLLIGYAIIFMILGRPENFYWGLLVAPVLLVGWVFLPQAMRDLGEILLPRKAN</sequence>
<feature type="transmembrane region" description="Helical" evidence="1">
    <location>
        <begin position="169"/>
        <end position="187"/>
    </location>
</feature>
<reference evidence="2 3" key="1">
    <citation type="submission" date="2020-08" db="EMBL/GenBank/DDBJ databases">
        <title>Genomic Encyclopedia of Type Strains, Phase IV (KMG-IV): sequencing the most valuable type-strain genomes for metagenomic binning, comparative biology and taxonomic classification.</title>
        <authorList>
            <person name="Goeker M."/>
        </authorList>
    </citation>
    <scope>NUCLEOTIDE SEQUENCE [LARGE SCALE GENOMIC DNA]</scope>
    <source>
        <strain evidence="2 3">DSM 29050</strain>
    </source>
</reference>
<evidence type="ECO:0008006" key="4">
    <source>
        <dbReference type="Google" id="ProtNLM"/>
    </source>
</evidence>
<keyword evidence="1" id="KW-0812">Transmembrane</keyword>
<feature type="transmembrane region" description="Helical" evidence="1">
    <location>
        <begin position="250"/>
        <end position="267"/>
    </location>
</feature>
<evidence type="ECO:0000313" key="2">
    <source>
        <dbReference type="EMBL" id="MBB3943387.1"/>
    </source>
</evidence>